<evidence type="ECO:0000256" key="4">
    <source>
        <dbReference type="ARBA" id="ARBA00022679"/>
    </source>
</evidence>
<reference evidence="15" key="1">
    <citation type="journal article" date="2019" name="Int. J. Syst. Evol. Microbiol.">
        <title>The Global Catalogue of Microorganisms (GCM) 10K type strain sequencing project: providing services to taxonomists for standard genome sequencing and annotation.</title>
        <authorList>
            <consortium name="The Broad Institute Genomics Platform"/>
            <consortium name="The Broad Institute Genome Sequencing Center for Infectious Disease"/>
            <person name="Wu L."/>
            <person name="Ma J."/>
        </authorList>
    </citation>
    <scope>NUCLEOTIDE SEQUENCE [LARGE SCALE GENOMIC DNA]</scope>
    <source>
        <strain evidence="15">CGMCC 1.13666</strain>
    </source>
</reference>
<dbReference type="PROSITE" id="PS52029">
    <property type="entry name" value="LD_TPASE"/>
    <property type="match status" value="1"/>
</dbReference>
<keyword evidence="7 9" id="KW-0573">Peptidoglycan synthesis</keyword>
<accession>A0ABW2F011</accession>
<dbReference type="EMBL" id="JBHSZP010000026">
    <property type="protein sequence ID" value="MFC7090388.1"/>
    <property type="molecule type" value="Genomic_DNA"/>
</dbReference>
<feature type="domain" description="L,D-TPase catalytic" evidence="13">
    <location>
        <begin position="104"/>
        <end position="240"/>
    </location>
</feature>
<dbReference type="Gene3D" id="2.40.440.10">
    <property type="entry name" value="L,D-transpeptidase catalytic domain-like"/>
    <property type="match status" value="1"/>
</dbReference>
<organism evidence="14 15">
    <name type="scientific">Halomonas salifodinae</name>
    <dbReference type="NCBI Taxonomy" id="438745"/>
    <lineage>
        <taxon>Bacteria</taxon>
        <taxon>Pseudomonadati</taxon>
        <taxon>Pseudomonadota</taxon>
        <taxon>Gammaproteobacteria</taxon>
        <taxon>Oceanospirillales</taxon>
        <taxon>Halomonadaceae</taxon>
        <taxon>Halomonas</taxon>
    </lineage>
</organism>
<sequence>MRPLYRGLAPLSLSLSLALLAPGLGWADELPRGHHPLPEQGDVIGEVRTVTAEEEDTLLDIARRHNLGFDEIQRANPGVSLWYPGEGTEIVLPSQFVLPDAPREGIVINLSELRLYYYPANDPSRVETYPISVGRDGFSTPVGVTRTTVKVKDPAWAPPQSMREEAAARGEPAPAIVPPGPDNPLGRHAILLGLPSYLIHGTNQPDGVGMRVSRGCIRMFPEDIESLYERVPNGTRVNIVDQPFKAGWDGDTLMVQAYPALEENEASFEPVLNALEVLSRAFGDEEPPIDYAQLRQAVEQPSGQPVAVLREAEETPSPPEAEPGPESIYEVVEVALH</sequence>
<keyword evidence="5" id="KW-0378">Hydrolase</keyword>
<evidence type="ECO:0000313" key="14">
    <source>
        <dbReference type="EMBL" id="MFC7090388.1"/>
    </source>
</evidence>
<evidence type="ECO:0000256" key="5">
    <source>
        <dbReference type="ARBA" id="ARBA00022801"/>
    </source>
</evidence>
<keyword evidence="11" id="KW-0732">Signal</keyword>
<protein>
    <submittedName>
        <fullName evidence="14">L,D-transpeptidase family protein</fullName>
    </submittedName>
</protein>
<dbReference type="InterPro" id="IPR005490">
    <property type="entry name" value="LD_TPept_cat_dom"/>
</dbReference>
<keyword evidence="4" id="KW-0808">Transferase</keyword>
<dbReference type="Pfam" id="PF03734">
    <property type="entry name" value="YkuD"/>
    <property type="match status" value="1"/>
</dbReference>
<feature type="chain" id="PRO_5047147301" evidence="11">
    <location>
        <begin position="28"/>
        <end position="337"/>
    </location>
</feature>
<comment type="similarity">
    <text evidence="2">Belongs to the YkuD family.</text>
</comment>
<keyword evidence="6 9" id="KW-0133">Cell shape</keyword>
<evidence type="ECO:0000259" key="12">
    <source>
        <dbReference type="PROSITE" id="PS51782"/>
    </source>
</evidence>
<evidence type="ECO:0000256" key="11">
    <source>
        <dbReference type="SAM" id="SignalP"/>
    </source>
</evidence>
<proteinExistence type="inferred from homology"/>
<dbReference type="SUPFAM" id="SSF54106">
    <property type="entry name" value="LysM domain"/>
    <property type="match status" value="1"/>
</dbReference>
<evidence type="ECO:0000256" key="10">
    <source>
        <dbReference type="SAM" id="MobiDB-lite"/>
    </source>
</evidence>
<evidence type="ECO:0000256" key="8">
    <source>
        <dbReference type="ARBA" id="ARBA00023316"/>
    </source>
</evidence>
<keyword evidence="8 9" id="KW-0961">Cell wall biogenesis/degradation</keyword>
<dbReference type="SUPFAM" id="SSF141523">
    <property type="entry name" value="L,D-transpeptidase catalytic domain-like"/>
    <property type="match status" value="1"/>
</dbReference>
<name>A0ABW2F011_9GAMM</name>
<evidence type="ECO:0000256" key="1">
    <source>
        <dbReference type="ARBA" id="ARBA00004752"/>
    </source>
</evidence>
<evidence type="ECO:0000256" key="2">
    <source>
        <dbReference type="ARBA" id="ARBA00005992"/>
    </source>
</evidence>
<gene>
    <name evidence="14" type="ORF">ACFQH5_12600</name>
</gene>
<evidence type="ECO:0000259" key="13">
    <source>
        <dbReference type="PROSITE" id="PS52029"/>
    </source>
</evidence>
<keyword evidence="15" id="KW-1185">Reference proteome</keyword>
<dbReference type="Proteomes" id="UP001596411">
    <property type="component" value="Unassembled WGS sequence"/>
</dbReference>
<dbReference type="PANTHER" id="PTHR30582">
    <property type="entry name" value="L,D-TRANSPEPTIDASE"/>
    <property type="match status" value="1"/>
</dbReference>
<dbReference type="InterPro" id="IPR036779">
    <property type="entry name" value="LysM_dom_sf"/>
</dbReference>
<dbReference type="InterPro" id="IPR050979">
    <property type="entry name" value="LD-transpeptidase"/>
</dbReference>
<dbReference type="PROSITE" id="PS51782">
    <property type="entry name" value="LYSM"/>
    <property type="match status" value="1"/>
</dbReference>
<evidence type="ECO:0000256" key="6">
    <source>
        <dbReference type="ARBA" id="ARBA00022960"/>
    </source>
</evidence>
<dbReference type="InterPro" id="IPR018392">
    <property type="entry name" value="LysM"/>
</dbReference>
<evidence type="ECO:0000256" key="7">
    <source>
        <dbReference type="ARBA" id="ARBA00022984"/>
    </source>
</evidence>
<feature type="signal peptide" evidence="11">
    <location>
        <begin position="1"/>
        <end position="27"/>
    </location>
</feature>
<comment type="caution">
    <text evidence="14">The sequence shown here is derived from an EMBL/GenBank/DDBJ whole genome shotgun (WGS) entry which is preliminary data.</text>
</comment>
<keyword evidence="3" id="KW-0328">Glycosyltransferase</keyword>
<evidence type="ECO:0000313" key="15">
    <source>
        <dbReference type="Proteomes" id="UP001596411"/>
    </source>
</evidence>
<evidence type="ECO:0000256" key="3">
    <source>
        <dbReference type="ARBA" id="ARBA00022676"/>
    </source>
</evidence>
<evidence type="ECO:0000256" key="9">
    <source>
        <dbReference type="PROSITE-ProRule" id="PRU01373"/>
    </source>
</evidence>
<feature type="active site" description="Nucleophile" evidence="9">
    <location>
        <position position="216"/>
    </location>
</feature>
<comment type="pathway">
    <text evidence="1 9">Cell wall biogenesis; peptidoglycan biosynthesis.</text>
</comment>
<dbReference type="CDD" id="cd16913">
    <property type="entry name" value="YkuD_like"/>
    <property type="match status" value="1"/>
</dbReference>
<dbReference type="PANTHER" id="PTHR30582:SF24">
    <property type="entry name" value="L,D-TRANSPEPTIDASE ERFK_SRFK-RELATED"/>
    <property type="match status" value="1"/>
</dbReference>
<feature type="region of interest" description="Disordered" evidence="10">
    <location>
        <begin position="302"/>
        <end position="327"/>
    </location>
</feature>
<dbReference type="CDD" id="cd00118">
    <property type="entry name" value="LysM"/>
    <property type="match status" value="1"/>
</dbReference>
<dbReference type="InterPro" id="IPR038063">
    <property type="entry name" value="Transpep_catalytic_dom"/>
</dbReference>
<feature type="active site" description="Proton donor/acceptor" evidence="9">
    <location>
        <position position="200"/>
    </location>
</feature>
<dbReference type="RefSeq" id="WP_346060607.1">
    <property type="nucleotide sequence ID" value="NZ_BAAADR010000001.1"/>
</dbReference>
<feature type="domain" description="LysM" evidence="12">
    <location>
        <begin position="48"/>
        <end position="92"/>
    </location>
</feature>